<evidence type="ECO:0008006" key="5">
    <source>
        <dbReference type="Google" id="ProtNLM"/>
    </source>
</evidence>
<reference evidence="3 4" key="1">
    <citation type="journal article" date="2009" name="Nature">
        <title>The Sorghum bicolor genome and the diversification of grasses.</title>
        <authorList>
            <person name="Paterson A.H."/>
            <person name="Bowers J.E."/>
            <person name="Bruggmann R."/>
            <person name="Dubchak I."/>
            <person name="Grimwood J."/>
            <person name="Gundlach H."/>
            <person name="Haberer G."/>
            <person name="Hellsten U."/>
            <person name="Mitros T."/>
            <person name="Poliakov A."/>
            <person name="Schmutz J."/>
            <person name="Spannagl M."/>
            <person name="Tang H."/>
            <person name="Wang X."/>
            <person name="Wicker T."/>
            <person name="Bharti A.K."/>
            <person name="Chapman J."/>
            <person name="Feltus F.A."/>
            <person name="Gowik U."/>
            <person name="Grigoriev I.V."/>
            <person name="Lyons E."/>
            <person name="Maher C.A."/>
            <person name="Martis M."/>
            <person name="Narechania A."/>
            <person name="Otillar R.P."/>
            <person name="Penning B.W."/>
            <person name="Salamov A.A."/>
            <person name="Wang Y."/>
            <person name="Zhang L."/>
            <person name="Carpita N.C."/>
            <person name="Freeling M."/>
            <person name="Gingle A.R."/>
            <person name="Hash C.T."/>
            <person name="Keller B."/>
            <person name="Klein P."/>
            <person name="Kresovich S."/>
            <person name="McCann M.C."/>
            <person name="Ming R."/>
            <person name="Peterson D.G."/>
            <person name="Mehboob-ur-Rahman"/>
            <person name="Ware D."/>
            <person name="Westhoff P."/>
            <person name="Mayer K.F."/>
            <person name="Messing J."/>
            <person name="Rokhsar D.S."/>
        </authorList>
    </citation>
    <scope>NUCLEOTIDE SEQUENCE [LARGE SCALE GENOMIC DNA]</scope>
    <source>
        <strain evidence="4">cv. BTx623</strain>
    </source>
</reference>
<evidence type="ECO:0000313" key="3">
    <source>
        <dbReference type="EMBL" id="KXG38690.1"/>
    </source>
</evidence>
<protein>
    <recommendedName>
        <fullName evidence="5">Secreted protein</fullName>
    </recommendedName>
</protein>
<keyword evidence="4" id="KW-1185">Reference proteome</keyword>
<feature type="region of interest" description="Disordered" evidence="1">
    <location>
        <begin position="17"/>
        <end position="75"/>
    </location>
</feature>
<feature type="signal peptide" evidence="2">
    <location>
        <begin position="1"/>
        <end position="20"/>
    </location>
</feature>
<dbReference type="EMBL" id="CM000760">
    <property type="protein sequence ID" value="KXG38690.1"/>
    <property type="molecule type" value="Genomic_DNA"/>
</dbReference>
<reference evidence="4" key="2">
    <citation type="journal article" date="2018" name="Plant J.">
        <title>The Sorghum bicolor reference genome: improved assembly, gene annotations, a transcriptome atlas, and signatures of genome organization.</title>
        <authorList>
            <person name="McCormick R.F."/>
            <person name="Truong S.K."/>
            <person name="Sreedasyam A."/>
            <person name="Jenkins J."/>
            <person name="Shu S."/>
            <person name="Sims D."/>
            <person name="Kennedy M."/>
            <person name="Amirebrahimi M."/>
            <person name="Weers B.D."/>
            <person name="McKinley B."/>
            <person name="Mattison A."/>
            <person name="Morishige D.T."/>
            <person name="Grimwood J."/>
            <person name="Schmutz J."/>
            <person name="Mullet J.E."/>
        </authorList>
    </citation>
    <scope>NUCLEOTIDE SEQUENCE [LARGE SCALE GENOMIC DNA]</scope>
    <source>
        <strain evidence="4">cv. BTx623</strain>
    </source>
</reference>
<evidence type="ECO:0000256" key="1">
    <source>
        <dbReference type="SAM" id="MobiDB-lite"/>
    </source>
</evidence>
<name>A0A1B6QL91_SORBI</name>
<dbReference type="AlphaFoldDB" id="A0A1B6QL91"/>
<gene>
    <name evidence="3" type="ORF">SORBI_3001G267400</name>
</gene>
<evidence type="ECO:0000256" key="2">
    <source>
        <dbReference type="SAM" id="SignalP"/>
    </source>
</evidence>
<dbReference type="Proteomes" id="UP000000768">
    <property type="component" value="Chromosome 1"/>
</dbReference>
<feature type="chain" id="PRO_5008589773" description="Secreted protein" evidence="2">
    <location>
        <begin position="21"/>
        <end position="83"/>
    </location>
</feature>
<feature type="compositionally biased region" description="Acidic residues" evidence="1">
    <location>
        <begin position="47"/>
        <end position="68"/>
    </location>
</feature>
<evidence type="ECO:0000313" key="4">
    <source>
        <dbReference type="Proteomes" id="UP000000768"/>
    </source>
</evidence>
<keyword evidence="2" id="KW-0732">Signal</keyword>
<proteinExistence type="predicted"/>
<accession>A0A1B6QL91</accession>
<organism evidence="3 4">
    <name type="scientific">Sorghum bicolor</name>
    <name type="common">Sorghum</name>
    <name type="synonym">Sorghum vulgare</name>
    <dbReference type="NCBI Taxonomy" id="4558"/>
    <lineage>
        <taxon>Eukaryota</taxon>
        <taxon>Viridiplantae</taxon>
        <taxon>Streptophyta</taxon>
        <taxon>Embryophyta</taxon>
        <taxon>Tracheophyta</taxon>
        <taxon>Spermatophyta</taxon>
        <taxon>Magnoliopsida</taxon>
        <taxon>Liliopsida</taxon>
        <taxon>Poales</taxon>
        <taxon>Poaceae</taxon>
        <taxon>PACMAD clade</taxon>
        <taxon>Panicoideae</taxon>
        <taxon>Andropogonodae</taxon>
        <taxon>Andropogoneae</taxon>
        <taxon>Sorghinae</taxon>
        <taxon>Sorghum</taxon>
    </lineage>
</organism>
<dbReference type="Gramene" id="KXG38690">
    <property type="protein sequence ID" value="KXG38690"/>
    <property type="gene ID" value="SORBI_3001G267400"/>
</dbReference>
<dbReference type="InParanoid" id="A0A1B6QL91"/>
<sequence>MGRRWWRAWLVVVPASRWVSRPDGGDSGEAEVGKEQVQEDASAGEELQQEEEQDVDEDGQEMQEDGDNADASNDLVVMCLRSR</sequence>